<reference evidence="2" key="1">
    <citation type="submission" date="2018-05" db="EMBL/GenBank/DDBJ databases">
        <authorList>
            <person name="Lanie J.A."/>
            <person name="Ng W.-L."/>
            <person name="Kazmierczak K.M."/>
            <person name="Andrzejewski T.M."/>
            <person name="Davidsen T.M."/>
            <person name="Wayne K.J."/>
            <person name="Tettelin H."/>
            <person name="Glass J.I."/>
            <person name="Rusch D."/>
            <person name="Podicherti R."/>
            <person name="Tsui H.-C.T."/>
            <person name="Winkler M.E."/>
        </authorList>
    </citation>
    <scope>NUCLEOTIDE SEQUENCE</scope>
</reference>
<evidence type="ECO:0008006" key="3">
    <source>
        <dbReference type="Google" id="ProtNLM"/>
    </source>
</evidence>
<keyword evidence="1" id="KW-0812">Transmembrane</keyword>
<sequence length="35" mass="4324">MYFWYVAFSYIISLSLIFILLLVSYIQYKKNINKK</sequence>
<dbReference type="AlphaFoldDB" id="A0A381YZE2"/>
<keyword evidence="1" id="KW-1133">Transmembrane helix</keyword>
<gene>
    <name evidence="2" type="ORF">METZ01_LOCUS134817</name>
</gene>
<keyword evidence="1" id="KW-0472">Membrane</keyword>
<name>A0A381YZE2_9ZZZZ</name>
<evidence type="ECO:0000313" key="2">
    <source>
        <dbReference type="EMBL" id="SVA81963.1"/>
    </source>
</evidence>
<protein>
    <recommendedName>
        <fullName evidence="3">Heme exporter protein D</fullName>
    </recommendedName>
</protein>
<accession>A0A381YZE2</accession>
<feature type="transmembrane region" description="Helical" evidence="1">
    <location>
        <begin position="6"/>
        <end position="26"/>
    </location>
</feature>
<organism evidence="2">
    <name type="scientific">marine metagenome</name>
    <dbReference type="NCBI Taxonomy" id="408172"/>
    <lineage>
        <taxon>unclassified sequences</taxon>
        <taxon>metagenomes</taxon>
        <taxon>ecological metagenomes</taxon>
    </lineage>
</organism>
<dbReference type="EMBL" id="UINC01019364">
    <property type="protein sequence ID" value="SVA81963.1"/>
    <property type="molecule type" value="Genomic_DNA"/>
</dbReference>
<evidence type="ECO:0000256" key="1">
    <source>
        <dbReference type="SAM" id="Phobius"/>
    </source>
</evidence>
<proteinExistence type="predicted"/>